<organism evidence="9 10">
    <name type="scientific">Salinibacillus kushneri</name>
    <dbReference type="NCBI Taxonomy" id="237682"/>
    <lineage>
        <taxon>Bacteria</taxon>
        <taxon>Bacillati</taxon>
        <taxon>Bacillota</taxon>
        <taxon>Bacilli</taxon>
        <taxon>Bacillales</taxon>
        <taxon>Bacillaceae</taxon>
        <taxon>Salinibacillus</taxon>
    </lineage>
</organism>
<dbReference type="FunFam" id="3.30.230.10:FF:000021">
    <property type="entry name" value="Ribonuclease P protein component"/>
    <property type="match status" value="1"/>
</dbReference>
<comment type="subunit">
    <text evidence="7">Consists of a catalytic RNA component (M1 or rnpB) and a protein subunit.</text>
</comment>
<dbReference type="HAMAP" id="MF_00227">
    <property type="entry name" value="RNase_P"/>
    <property type="match status" value="1"/>
</dbReference>
<gene>
    <name evidence="7" type="primary">rnpA</name>
    <name evidence="9" type="ORF">SAMN05421676_10345</name>
</gene>
<evidence type="ECO:0000256" key="5">
    <source>
        <dbReference type="ARBA" id="ARBA00022801"/>
    </source>
</evidence>
<keyword evidence="5 7" id="KW-0378">Hydrolase</keyword>
<comment type="function">
    <text evidence="1 7">RNaseP catalyzes the removal of the 5'-leader sequence from pre-tRNA to produce the mature 5'-terminus. It can also cleave other RNA substrates such as 4.5S RNA. The protein component plays an auxiliary but essential role in vivo by binding to the 5'-leader sequence and broadening the substrate specificity of the ribozyme.</text>
</comment>
<keyword evidence="3 7" id="KW-0540">Nuclease</keyword>
<dbReference type="NCBIfam" id="TIGR00188">
    <property type="entry name" value="rnpA"/>
    <property type="match status" value="1"/>
</dbReference>
<proteinExistence type="inferred from homology"/>
<dbReference type="GO" id="GO:0000049">
    <property type="term" value="F:tRNA binding"/>
    <property type="evidence" value="ECO:0007669"/>
    <property type="project" value="UniProtKB-UniRule"/>
</dbReference>
<dbReference type="STRING" id="237682.SAMN05421676_10345"/>
<dbReference type="Pfam" id="PF00825">
    <property type="entry name" value="Ribonuclease_P"/>
    <property type="match status" value="1"/>
</dbReference>
<dbReference type="SUPFAM" id="SSF54211">
    <property type="entry name" value="Ribosomal protein S5 domain 2-like"/>
    <property type="match status" value="1"/>
</dbReference>
<keyword evidence="2 7" id="KW-0819">tRNA processing</keyword>
<accession>A0A1I0C769</accession>
<dbReference type="GO" id="GO:0042781">
    <property type="term" value="F:3'-tRNA processing endoribonuclease activity"/>
    <property type="evidence" value="ECO:0007669"/>
    <property type="project" value="TreeGrafter"/>
</dbReference>
<comment type="catalytic activity">
    <reaction evidence="7">
        <text>Endonucleolytic cleavage of RNA, removing 5'-extranucleotides from tRNA precursor.</text>
        <dbReference type="EC" id="3.1.26.5"/>
    </reaction>
</comment>
<dbReference type="PROSITE" id="PS00648">
    <property type="entry name" value="RIBONUCLEASE_P"/>
    <property type="match status" value="1"/>
</dbReference>
<keyword evidence="6 7" id="KW-0694">RNA-binding</keyword>
<evidence type="ECO:0000256" key="2">
    <source>
        <dbReference type="ARBA" id="ARBA00022694"/>
    </source>
</evidence>
<dbReference type="GO" id="GO:0001682">
    <property type="term" value="P:tRNA 5'-leader removal"/>
    <property type="evidence" value="ECO:0007669"/>
    <property type="project" value="UniProtKB-UniRule"/>
</dbReference>
<evidence type="ECO:0000256" key="6">
    <source>
        <dbReference type="ARBA" id="ARBA00022884"/>
    </source>
</evidence>
<keyword evidence="4 7" id="KW-0255">Endonuclease</keyword>
<comment type="similarity">
    <text evidence="7">Belongs to the RnpA family.</text>
</comment>
<dbReference type="GO" id="GO:0030677">
    <property type="term" value="C:ribonuclease P complex"/>
    <property type="evidence" value="ECO:0007669"/>
    <property type="project" value="TreeGrafter"/>
</dbReference>
<keyword evidence="10" id="KW-1185">Reference proteome</keyword>
<name>A0A1I0C769_9BACI</name>
<dbReference type="PANTHER" id="PTHR33992:SF1">
    <property type="entry name" value="RIBONUCLEASE P PROTEIN COMPONENT"/>
    <property type="match status" value="1"/>
</dbReference>
<dbReference type="AlphaFoldDB" id="A0A1I0C769"/>
<dbReference type="RefSeq" id="WP_093132603.1">
    <property type="nucleotide sequence ID" value="NZ_FOHJ01000003.1"/>
</dbReference>
<dbReference type="EC" id="3.1.26.5" evidence="7 8"/>
<dbReference type="InterPro" id="IPR020539">
    <property type="entry name" value="RNase_P_CS"/>
</dbReference>
<evidence type="ECO:0000313" key="10">
    <source>
        <dbReference type="Proteomes" id="UP000199095"/>
    </source>
</evidence>
<evidence type="ECO:0000256" key="1">
    <source>
        <dbReference type="ARBA" id="ARBA00002663"/>
    </source>
</evidence>
<evidence type="ECO:0000256" key="4">
    <source>
        <dbReference type="ARBA" id="ARBA00022759"/>
    </source>
</evidence>
<dbReference type="Gene3D" id="3.30.230.10">
    <property type="match status" value="1"/>
</dbReference>
<sequence>MKKAYRIKKNKDFQTVFKKGKSFANRQFVLYYYHKPQQNHFRVGLSVGKRLGNAVLRNQVKRYIRQALLELEAEIKHDYDYVIIARYPARDLDFFQVKKSLSHVLKKSNLLTK</sequence>
<dbReference type="InterPro" id="IPR000100">
    <property type="entry name" value="RNase_P"/>
</dbReference>
<dbReference type="Proteomes" id="UP000199095">
    <property type="component" value="Unassembled WGS sequence"/>
</dbReference>
<evidence type="ECO:0000256" key="8">
    <source>
        <dbReference type="NCBIfam" id="TIGR00188"/>
    </source>
</evidence>
<dbReference type="InterPro" id="IPR020568">
    <property type="entry name" value="Ribosomal_Su5_D2-typ_SF"/>
</dbReference>
<dbReference type="GO" id="GO:0004526">
    <property type="term" value="F:ribonuclease P activity"/>
    <property type="evidence" value="ECO:0007669"/>
    <property type="project" value="UniProtKB-UniRule"/>
</dbReference>
<evidence type="ECO:0000256" key="3">
    <source>
        <dbReference type="ARBA" id="ARBA00022722"/>
    </source>
</evidence>
<evidence type="ECO:0000313" key="9">
    <source>
        <dbReference type="EMBL" id="SET14778.1"/>
    </source>
</evidence>
<dbReference type="PANTHER" id="PTHR33992">
    <property type="entry name" value="RIBONUCLEASE P PROTEIN COMPONENT"/>
    <property type="match status" value="1"/>
</dbReference>
<dbReference type="OrthoDB" id="9810867at2"/>
<protein>
    <recommendedName>
        <fullName evidence="7 8">Ribonuclease P protein component</fullName>
        <shortName evidence="7">RNase P protein</shortName>
        <shortName evidence="7">RNaseP protein</shortName>
        <ecNumber evidence="7 8">3.1.26.5</ecNumber>
    </recommendedName>
    <alternativeName>
        <fullName evidence="7">Protein C5</fullName>
    </alternativeName>
</protein>
<dbReference type="InterPro" id="IPR014721">
    <property type="entry name" value="Ribsml_uS5_D2-typ_fold_subgr"/>
</dbReference>
<reference evidence="10" key="1">
    <citation type="submission" date="2016-10" db="EMBL/GenBank/DDBJ databases">
        <authorList>
            <person name="Varghese N."/>
            <person name="Submissions S."/>
        </authorList>
    </citation>
    <scope>NUCLEOTIDE SEQUENCE [LARGE SCALE GENOMIC DNA]</scope>
    <source>
        <strain evidence="10">CGMCC 1.3566</strain>
    </source>
</reference>
<evidence type="ECO:0000256" key="7">
    <source>
        <dbReference type="HAMAP-Rule" id="MF_00227"/>
    </source>
</evidence>
<dbReference type="EMBL" id="FOHJ01000003">
    <property type="protein sequence ID" value="SET14778.1"/>
    <property type="molecule type" value="Genomic_DNA"/>
</dbReference>